<evidence type="ECO:0008006" key="4">
    <source>
        <dbReference type="Google" id="ProtNLM"/>
    </source>
</evidence>
<dbReference type="AlphaFoldDB" id="A0A6N9TTT8"/>
<organism evidence="2 3">
    <name type="scientific">Dissulfurirhabdus thermomarina</name>
    <dbReference type="NCBI Taxonomy" id="1765737"/>
    <lineage>
        <taxon>Bacteria</taxon>
        <taxon>Deltaproteobacteria</taxon>
        <taxon>Dissulfurirhabdaceae</taxon>
        <taxon>Dissulfurirhabdus</taxon>
    </lineage>
</organism>
<gene>
    <name evidence="2" type="ORF">G3N55_03515</name>
</gene>
<comment type="caution">
    <text evidence="2">The sequence shown here is derived from an EMBL/GenBank/DDBJ whole genome shotgun (WGS) entry which is preliminary data.</text>
</comment>
<reference evidence="2 3" key="1">
    <citation type="submission" date="2020-02" db="EMBL/GenBank/DDBJ databases">
        <title>Comparative genomics of sulfur disproportionating microorganisms.</title>
        <authorList>
            <person name="Ward L.M."/>
            <person name="Bertran E."/>
            <person name="Johnston D.T."/>
        </authorList>
    </citation>
    <scope>NUCLEOTIDE SEQUENCE [LARGE SCALE GENOMIC DNA]</scope>
    <source>
        <strain evidence="2 3">DSM 100025</strain>
    </source>
</reference>
<name>A0A6N9TTT8_DISTH</name>
<protein>
    <recommendedName>
        <fullName evidence="4">Tetratricopeptide repeat protein</fullName>
    </recommendedName>
</protein>
<accession>A0A6N9TTT8</accession>
<keyword evidence="3" id="KW-1185">Reference proteome</keyword>
<dbReference type="Gene3D" id="1.25.40.10">
    <property type="entry name" value="Tetratricopeptide repeat domain"/>
    <property type="match status" value="1"/>
</dbReference>
<proteinExistence type="predicted"/>
<dbReference type="EMBL" id="JAAGRR010000024">
    <property type="protein sequence ID" value="NDY41916.1"/>
    <property type="molecule type" value="Genomic_DNA"/>
</dbReference>
<keyword evidence="1" id="KW-0732">Signal</keyword>
<feature type="signal peptide" evidence="1">
    <location>
        <begin position="1"/>
        <end position="25"/>
    </location>
</feature>
<sequence>MMKMRGLAWFLAVGLFLGWAFPAPAADLAEVLARIKKKVTELKVQDPVHKTTAVGGVRGDEDRETADLYWAGKREVTKAELAAFEKAVSLAEKGQTAEARKALQAFLEAYPSSALSGEAEELLAALPAPEGGAGS</sequence>
<dbReference type="Proteomes" id="UP000469346">
    <property type="component" value="Unassembled WGS sequence"/>
</dbReference>
<feature type="chain" id="PRO_5026679310" description="Tetratricopeptide repeat protein" evidence="1">
    <location>
        <begin position="26"/>
        <end position="135"/>
    </location>
</feature>
<dbReference type="InterPro" id="IPR011990">
    <property type="entry name" value="TPR-like_helical_dom_sf"/>
</dbReference>
<evidence type="ECO:0000313" key="2">
    <source>
        <dbReference type="EMBL" id="NDY41916.1"/>
    </source>
</evidence>
<evidence type="ECO:0000256" key="1">
    <source>
        <dbReference type="SAM" id="SignalP"/>
    </source>
</evidence>
<dbReference type="RefSeq" id="WP_163298069.1">
    <property type="nucleotide sequence ID" value="NZ_JAAGRR010000024.1"/>
</dbReference>
<evidence type="ECO:0000313" key="3">
    <source>
        <dbReference type="Proteomes" id="UP000469346"/>
    </source>
</evidence>